<name>A0ABY9PF81_9GAMM</name>
<organism evidence="2 3">
    <name type="scientific">Lysobacter yananisis</name>
    <dbReference type="NCBI Taxonomy" id="1003114"/>
    <lineage>
        <taxon>Bacteria</taxon>
        <taxon>Pseudomonadati</taxon>
        <taxon>Pseudomonadota</taxon>
        <taxon>Gammaproteobacteria</taxon>
        <taxon>Lysobacterales</taxon>
        <taxon>Lysobacteraceae</taxon>
        <taxon>Lysobacter</taxon>
    </lineage>
</organism>
<accession>A0ABY9PF81</accession>
<evidence type="ECO:0000313" key="3">
    <source>
        <dbReference type="Proteomes" id="UP001229313"/>
    </source>
</evidence>
<proteinExistence type="predicted"/>
<sequence length="387" mass="40808">MSNAYRSALLGLLLALPPASASAQAADPIEERQRAPLAGRYALQGSPDPGSELLLKPDGRFEWSLRSGAMAQSATGRWNVGAGMVVLTAQAPAQPSALFSLDEVAPWNAGAQKRLDEFAQERYQALTEDACGYLRTYRVGLEQSELGAATTAAADPGGPTTRRSGAEGELAPALAALEQARLALETAAAVVRPIPWQRPPSAIEAAAAAAQAAATGVDRDGQDTADRAAQTYLARLQQAKELHAAAGRALPALRDPRLGRERCLDPAAQADPSGGYAVVVGDPALHARAEGIGVEFVYSDGRSERSETSPGGWALAVRRAGARLERVVLQAPDRPGETLALDERRGRIFAVRLDSAAAMPAPFEQLILSQDDGDLISPQIRGRYVRK</sequence>
<dbReference type="Proteomes" id="UP001229313">
    <property type="component" value="Chromosome"/>
</dbReference>
<keyword evidence="3" id="KW-1185">Reference proteome</keyword>
<reference evidence="2 3" key="1">
    <citation type="submission" date="2023-08" db="EMBL/GenBank/DDBJ databases">
        <title>The whole genome sequence of Lysobacter yananisis.</title>
        <authorList>
            <person name="Sun H."/>
        </authorList>
    </citation>
    <scope>NUCLEOTIDE SEQUENCE [LARGE SCALE GENOMIC DNA]</scope>
    <source>
        <strain evidence="2 3">SNNU513</strain>
    </source>
</reference>
<gene>
    <name evidence="2" type="ORF">RDV84_12190</name>
</gene>
<evidence type="ECO:0000256" key="1">
    <source>
        <dbReference type="SAM" id="SignalP"/>
    </source>
</evidence>
<feature type="chain" id="PRO_5046173556" evidence="1">
    <location>
        <begin position="26"/>
        <end position="387"/>
    </location>
</feature>
<evidence type="ECO:0000313" key="2">
    <source>
        <dbReference type="EMBL" id="WMT05566.1"/>
    </source>
</evidence>
<keyword evidence="1" id="KW-0732">Signal</keyword>
<protein>
    <submittedName>
        <fullName evidence="2">Uncharacterized protein</fullName>
    </submittedName>
</protein>
<dbReference type="EMBL" id="CP133568">
    <property type="protein sequence ID" value="WMT05566.1"/>
    <property type="molecule type" value="Genomic_DNA"/>
</dbReference>
<dbReference type="RefSeq" id="WP_309153550.1">
    <property type="nucleotide sequence ID" value="NZ_CP133568.1"/>
</dbReference>
<feature type="signal peptide" evidence="1">
    <location>
        <begin position="1"/>
        <end position="25"/>
    </location>
</feature>